<dbReference type="Proteomes" id="UP000730618">
    <property type="component" value="Unassembled WGS sequence"/>
</dbReference>
<proteinExistence type="predicted"/>
<comment type="caution">
    <text evidence="3">The sequence shown here is derived from an EMBL/GenBank/DDBJ whole genome shotgun (WGS) entry which is preliminary data.</text>
</comment>
<dbReference type="RefSeq" id="WP_218103229.1">
    <property type="nucleotide sequence ID" value="NZ_CAJVCE010000045.1"/>
</dbReference>
<feature type="transmembrane region" description="Helical" evidence="2">
    <location>
        <begin position="12"/>
        <end position="32"/>
    </location>
</feature>
<keyword evidence="2" id="KW-0812">Transmembrane</keyword>
<evidence type="ECO:0000313" key="3">
    <source>
        <dbReference type="EMBL" id="CAG7658642.1"/>
    </source>
</evidence>
<gene>
    <name evidence="3" type="ORF">PAECIP111802_07108</name>
</gene>
<feature type="compositionally biased region" description="Low complexity" evidence="1">
    <location>
        <begin position="289"/>
        <end position="300"/>
    </location>
</feature>
<accession>A0ABM8VUC6</accession>
<evidence type="ECO:0000256" key="2">
    <source>
        <dbReference type="SAM" id="Phobius"/>
    </source>
</evidence>
<evidence type="ECO:0000313" key="4">
    <source>
        <dbReference type="Proteomes" id="UP000730618"/>
    </source>
</evidence>
<feature type="region of interest" description="Disordered" evidence="1">
    <location>
        <begin position="259"/>
        <end position="317"/>
    </location>
</feature>
<keyword evidence="2" id="KW-1133">Transmembrane helix</keyword>
<reference evidence="3 4" key="1">
    <citation type="submission" date="2021-06" db="EMBL/GenBank/DDBJ databases">
        <authorList>
            <person name="Criscuolo A."/>
        </authorList>
    </citation>
    <scope>NUCLEOTIDE SEQUENCE [LARGE SCALE GENOMIC DNA]</scope>
    <source>
        <strain evidence="4">CIP 111802</strain>
    </source>
</reference>
<dbReference type="EMBL" id="CAJVCE010000045">
    <property type="protein sequence ID" value="CAG7658642.1"/>
    <property type="molecule type" value="Genomic_DNA"/>
</dbReference>
<keyword evidence="4" id="KW-1185">Reference proteome</keyword>
<sequence>MRKRLSETQKKVMVILLGVTLLSQVFYVFPFLSSHPQQTLAQSGDEARAAAEISNLTGVRTEEILRIKHTDLSWNQVLEVLKNRHPNGIEAQKEQRSSLLAQAGTGDELIKQLMEQGYSHEEIMQAKLLAERVQSQLQELTDTDRKPLVERPSAELLPDRKGKDKAEAYRKLAEGFQTQAAIVFMLELKSAFGSMEAVLDEYLLSLQAELKLEDYLKDKDAYLKAKADKLAGITPDRIVTVSSLEQELLEIIKADNQGLKDDPMSGGSLSSVQNKETKVRDSPLPDVPVPSVKDVKPVNPADQIQKELNALNPNKPF</sequence>
<organism evidence="3 4">
    <name type="scientific">Paenibacillus allorhizosphaerae</name>
    <dbReference type="NCBI Taxonomy" id="2849866"/>
    <lineage>
        <taxon>Bacteria</taxon>
        <taxon>Bacillati</taxon>
        <taxon>Bacillota</taxon>
        <taxon>Bacilli</taxon>
        <taxon>Bacillales</taxon>
        <taxon>Paenibacillaceae</taxon>
        <taxon>Paenibacillus</taxon>
    </lineage>
</organism>
<name>A0ABM8VUC6_9BACL</name>
<protein>
    <submittedName>
        <fullName evidence="3">Uncharacterized protein</fullName>
    </submittedName>
</protein>
<evidence type="ECO:0000256" key="1">
    <source>
        <dbReference type="SAM" id="MobiDB-lite"/>
    </source>
</evidence>
<keyword evidence="2" id="KW-0472">Membrane</keyword>